<sequence length="159" mass="16486">MPMPKAMRKTIRWGIGAVGLVVVGAFAATALEADPEGPPVGACARIEGTAKAPRYLALDCSSDRATVKVAKVVEEGGKCPTGGAPYSAYVGSATLCLIPNFVVGGCYRQDRKTGLHKVDCTTAGSIRVARASKDPVNCGDDRALSYPEPAVTFCLSRPA</sequence>
<evidence type="ECO:0000313" key="1">
    <source>
        <dbReference type="EMBL" id="MDQ2584449.1"/>
    </source>
</evidence>
<name>A0ABU0X1J9_9PSEU</name>
<evidence type="ECO:0000313" key="2">
    <source>
        <dbReference type="Proteomes" id="UP001225605"/>
    </source>
</evidence>
<proteinExistence type="predicted"/>
<gene>
    <name evidence="1" type="ORF">CKY47_10740</name>
</gene>
<keyword evidence="2" id="KW-1185">Reference proteome</keyword>
<reference evidence="1 2" key="1">
    <citation type="submission" date="2017-06" db="EMBL/GenBank/DDBJ databases">
        <title>Cultured bacterium strain Saccharothrix yanglingensis Hhs.015.</title>
        <authorList>
            <person name="Xia Y."/>
        </authorList>
    </citation>
    <scope>NUCLEOTIDE SEQUENCE [LARGE SCALE GENOMIC DNA]</scope>
    <source>
        <strain evidence="1 2">Hhs.015</strain>
    </source>
</reference>
<dbReference type="EMBL" id="NSDM01000004">
    <property type="protein sequence ID" value="MDQ2584449.1"/>
    <property type="molecule type" value="Genomic_DNA"/>
</dbReference>
<accession>A0ABU0X1J9</accession>
<protein>
    <recommendedName>
        <fullName evidence="3">Secreted protein</fullName>
    </recommendedName>
</protein>
<comment type="caution">
    <text evidence="1">The sequence shown here is derived from an EMBL/GenBank/DDBJ whole genome shotgun (WGS) entry which is preliminary data.</text>
</comment>
<evidence type="ECO:0008006" key="3">
    <source>
        <dbReference type="Google" id="ProtNLM"/>
    </source>
</evidence>
<organism evidence="1 2">
    <name type="scientific">Saccharothrix yanglingensis</name>
    <dbReference type="NCBI Taxonomy" id="659496"/>
    <lineage>
        <taxon>Bacteria</taxon>
        <taxon>Bacillati</taxon>
        <taxon>Actinomycetota</taxon>
        <taxon>Actinomycetes</taxon>
        <taxon>Pseudonocardiales</taxon>
        <taxon>Pseudonocardiaceae</taxon>
        <taxon>Saccharothrix</taxon>
    </lineage>
</organism>
<dbReference type="Proteomes" id="UP001225605">
    <property type="component" value="Unassembled WGS sequence"/>
</dbReference>